<proteinExistence type="predicted"/>
<keyword evidence="1" id="KW-0812">Transmembrane</keyword>
<keyword evidence="1" id="KW-0472">Membrane</keyword>
<name>A0A8G1W2C3_9EURO</name>
<dbReference type="RefSeq" id="XP_040801909.1">
    <property type="nucleotide sequence ID" value="XM_040950864.1"/>
</dbReference>
<dbReference type="AlphaFoldDB" id="A0A8G1W2C3"/>
<dbReference type="Proteomes" id="UP000249789">
    <property type="component" value="Unassembled WGS sequence"/>
</dbReference>
<evidence type="ECO:0000313" key="3">
    <source>
        <dbReference type="Proteomes" id="UP000249789"/>
    </source>
</evidence>
<keyword evidence="1" id="KW-1133">Transmembrane helix</keyword>
<feature type="transmembrane region" description="Helical" evidence="1">
    <location>
        <begin position="154"/>
        <end position="178"/>
    </location>
</feature>
<evidence type="ECO:0000313" key="2">
    <source>
        <dbReference type="EMBL" id="RAK77899.1"/>
    </source>
</evidence>
<gene>
    <name evidence="2" type="ORF">BO72DRAFT_98874</name>
</gene>
<evidence type="ECO:0000256" key="1">
    <source>
        <dbReference type="SAM" id="Phobius"/>
    </source>
</evidence>
<keyword evidence="3" id="KW-1185">Reference proteome</keyword>
<reference evidence="2 3" key="1">
    <citation type="submission" date="2018-02" db="EMBL/GenBank/DDBJ databases">
        <title>The genomes of Aspergillus section Nigri reveals drivers in fungal speciation.</title>
        <authorList>
            <consortium name="DOE Joint Genome Institute"/>
            <person name="Vesth T.C."/>
            <person name="Nybo J."/>
            <person name="Theobald S."/>
            <person name="Brandl J."/>
            <person name="Frisvad J.C."/>
            <person name="Nielsen K.F."/>
            <person name="Lyhne E.K."/>
            <person name="Kogle M.E."/>
            <person name="Kuo A."/>
            <person name="Riley R."/>
            <person name="Clum A."/>
            <person name="Nolan M."/>
            <person name="Lipzen A."/>
            <person name="Salamov A."/>
            <person name="Henrissat B."/>
            <person name="Wiebenga A."/>
            <person name="De vries R.P."/>
            <person name="Grigoriev I.V."/>
            <person name="Mortensen U.H."/>
            <person name="Andersen M.R."/>
            <person name="Baker S.E."/>
        </authorList>
    </citation>
    <scope>NUCLEOTIDE SEQUENCE [LARGE SCALE GENOMIC DNA]</scope>
    <source>
        <strain evidence="2 3">CBS 313.89</strain>
    </source>
</reference>
<sequence length="188" mass="20271">MSFYMLFLSTVLASSDLFGGGVKTIPRLQSTAVCTTNPLTEASPDGVIPYSYPDWVVRVRIGETKTRLPTVYGPCWTVKSMRVGPAEKQKKGSLALVSPTVHSRVTEVGRHFSSVGGRGGRDAFLPRIRAGRRKLQPGLAQSVARDGCSHTRSLTLISIVVVGVELCWLVVLCCVGFVSMVESTAKLS</sequence>
<accession>A0A8G1W2C3</accession>
<dbReference type="VEuPathDB" id="FungiDB:BO72DRAFT_98874"/>
<dbReference type="EMBL" id="KZ824640">
    <property type="protein sequence ID" value="RAK77899.1"/>
    <property type="molecule type" value="Genomic_DNA"/>
</dbReference>
<dbReference type="GeneID" id="63868199"/>
<protein>
    <submittedName>
        <fullName evidence="2">Uncharacterized protein</fullName>
    </submittedName>
</protein>
<organism evidence="2 3">
    <name type="scientific">Aspergillus fijiensis CBS 313.89</name>
    <dbReference type="NCBI Taxonomy" id="1448319"/>
    <lineage>
        <taxon>Eukaryota</taxon>
        <taxon>Fungi</taxon>
        <taxon>Dikarya</taxon>
        <taxon>Ascomycota</taxon>
        <taxon>Pezizomycotina</taxon>
        <taxon>Eurotiomycetes</taxon>
        <taxon>Eurotiomycetidae</taxon>
        <taxon>Eurotiales</taxon>
        <taxon>Aspergillaceae</taxon>
        <taxon>Aspergillus</taxon>
    </lineage>
</organism>